<evidence type="ECO:0000256" key="7">
    <source>
        <dbReference type="ARBA" id="ARBA00023237"/>
    </source>
</evidence>
<evidence type="ECO:0000256" key="2">
    <source>
        <dbReference type="ARBA" id="ARBA00022448"/>
    </source>
</evidence>
<dbReference type="Gene3D" id="2.170.130.10">
    <property type="entry name" value="TonB-dependent receptor, plug domain"/>
    <property type="match status" value="1"/>
</dbReference>
<proteinExistence type="inferred from homology"/>
<evidence type="ECO:0000256" key="10">
    <source>
        <dbReference type="SAM" id="SignalP"/>
    </source>
</evidence>
<dbReference type="RefSeq" id="WP_070123403.1">
    <property type="nucleotide sequence ID" value="NZ_MDHN01000004.1"/>
</dbReference>
<keyword evidence="5 9" id="KW-0798">TonB box</keyword>
<keyword evidence="10" id="KW-0732">Signal</keyword>
<comment type="subcellular location">
    <subcellularLocation>
        <location evidence="1 8">Cell outer membrane</location>
        <topology evidence="1 8">Multi-pass membrane protein</topology>
    </subcellularLocation>
</comment>
<evidence type="ECO:0000259" key="11">
    <source>
        <dbReference type="Pfam" id="PF00593"/>
    </source>
</evidence>
<protein>
    <submittedName>
        <fullName evidence="13">TonB-dependent receptor</fullName>
    </submittedName>
</protein>
<accession>A0A1E7ZG60</accession>
<dbReference type="Pfam" id="PF07715">
    <property type="entry name" value="Plug"/>
    <property type="match status" value="1"/>
</dbReference>
<evidence type="ECO:0000256" key="4">
    <source>
        <dbReference type="ARBA" id="ARBA00022692"/>
    </source>
</evidence>
<evidence type="ECO:0000256" key="1">
    <source>
        <dbReference type="ARBA" id="ARBA00004571"/>
    </source>
</evidence>
<dbReference type="InterPro" id="IPR037066">
    <property type="entry name" value="Plug_dom_sf"/>
</dbReference>
<feature type="domain" description="TonB-dependent receptor-like beta-barrel" evidence="11">
    <location>
        <begin position="418"/>
        <end position="883"/>
    </location>
</feature>
<evidence type="ECO:0000256" key="6">
    <source>
        <dbReference type="ARBA" id="ARBA00023136"/>
    </source>
</evidence>
<sequence length="916" mass="101406">MTTTFKKHVLAASVISVLGSVSSAAVAQEQPSADDIEKIEVSGFRSSLIKAKDLKKDALGTQDTILAEDIADFPSLNLAESLQRVPGVTITREAGEGRQISLRGLNADFTQVQLNGMEALGTSSSPMDSRGTTNNSRSFDFNIFASELFNQIDVKKSYSADMDEGGIGGTVGLHTAKPFDYDGFKGAISAQAGQNSNTEDTSPRIAALVSNTWDKFGALFSIAYSNRDTSEQGYNTYRWRPRDAQGSDISALSAEDQDAVNSGDLRFSRGSRYSLFNSDQTRLGATVALQYRPTSDLSIGLDALYGKLDNKRSEFHLQSRGSSSTALGCTGPDYDDGARYYCSELTDIEYNSNNEVVYSEWRNTALHSESRDQTAKTEITQFVFNADWTVNSDLSLSALAGHMKSEYQDNSAKVYLESFGDMTLDFRPDRFYGQNTYVNDYDPTNIDEFRYHEIDLLENEVENSFDVAKIDADLFLNDISSVKFGLSYKKFKHMDNYLQTDNLLRSEWQSGDVSDIVDPATVYVNNGHERQSWLSTDVNAVLADFNIDRNGTMSRTPNNVEEETKAAYALYDLNMLLGDTELRANFGVRYYETEIASTGLVNDTNYVTIESDYDGFLPAMNLAWYATDNLVLRASAGKNLTRPTLNNLAVGGSINTDPLAGSSGLSISSGNPSLQPFETLNMETGVEYYFDDVGYAALSYFRKDIDNFIATTTIPTPYGETGYPSALIEGAVDENGVAQSASTLYNVSQPQNLEDSDFSGWEVAFQRDFDFLPAPFDKLGAIANYTYADGESVHNILVDGENVQVSRPFYGLSKNTYNLTVYYETETWGARVSAAHRDDYLTQVETSSDDQDEAGFHGTTYFDFSAFYNINEKLKVSLEGINLSDEREEQYSDSDDRLYNTTLSGRTVYLGVTYVM</sequence>
<dbReference type="Proteomes" id="UP000175691">
    <property type="component" value="Unassembled WGS sequence"/>
</dbReference>
<evidence type="ECO:0000256" key="9">
    <source>
        <dbReference type="RuleBase" id="RU003357"/>
    </source>
</evidence>
<dbReference type="SUPFAM" id="SSF56935">
    <property type="entry name" value="Porins"/>
    <property type="match status" value="1"/>
</dbReference>
<dbReference type="InterPro" id="IPR039426">
    <property type="entry name" value="TonB-dep_rcpt-like"/>
</dbReference>
<gene>
    <name evidence="13" type="ORF">BFC18_02725</name>
</gene>
<reference evidence="13 14" key="1">
    <citation type="submission" date="2016-08" db="EMBL/GenBank/DDBJ databases">
        <authorList>
            <person name="Seilhamer J.J."/>
        </authorList>
    </citation>
    <scope>NUCLEOTIDE SEQUENCE [LARGE SCALE GENOMIC DNA]</scope>
    <source>
        <strain evidence="13 14">KCTC 42603</strain>
    </source>
</reference>
<dbReference type="OrthoDB" id="8727862at2"/>
<dbReference type="InterPro" id="IPR036942">
    <property type="entry name" value="Beta-barrel_TonB_sf"/>
</dbReference>
<dbReference type="AlphaFoldDB" id="A0A1E7ZG60"/>
<keyword evidence="3 8" id="KW-1134">Transmembrane beta strand</keyword>
<dbReference type="InterPro" id="IPR012910">
    <property type="entry name" value="Plug_dom"/>
</dbReference>
<comment type="similarity">
    <text evidence="8 9">Belongs to the TonB-dependent receptor family.</text>
</comment>
<feature type="chain" id="PRO_5009209843" evidence="10">
    <location>
        <begin position="28"/>
        <end position="916"/>
    </location>
</feature>
<feature type="signal peptide" evidence="10">
    <location>
        <begin position="1"/>
        <end position="27"/>
    </location>
</feature>
<dbReference type="CDD" id="cd01347">
    <property type="entry name" value="ligand_gated_channel"/>
    <property type="match status" value="1"/>
</dbReference>
<keyword evidence="13" id="KW-0675">Receptor</keyword>
<organism evidence="13 14">
    <name type="scientific">Alteromonas confluentis</name>
    <dbReference type="NCBI Taxonomy" id="1656094"/>
    <lineage>
        <taxon>Bacteria</taxon>
        <taxon>Pseudomonadati</taxon>
        <taxon>Pseudomonadota</taxon>
        <taxon>Gammaproteobacteria</taxon>
        <taxon>Alteromonadales</taxon>
        <taxon>Alteromonadaceae</taxon>
        <taxon>Alteromonas/Salinimonas group</taxon>
        <taxon>Alteromonas</taxon>
    </lineage>
</organism>
<feature type="domain" description="TonB-dependent receptor plug" evidence="12">
    <location>
        <begin position="56"/>
        <end position="170"/>
    </location>
</feature>
<dbReference type="Gene3D" id="2.40.170.20">
    <property type="entry name" value="TonB-dependent receptor, beta-barrel domain"/>
    <property type="match status" value="1"/>
</dbReference>
<evidence type="ECO:0000256" key="8">
    <source>
        <dbReference type="PROSITE-ProRule" id="PRU01360"/>
    </source>
</evidence>
<keyword evidence="4 8" id="KW-0812">Transmembrane</keyword>
<dbReference type="InterPro" id="IPR010104">
    <property type="entry name" value="TonB_rcpt_bac"/>
</dbReference>
<evidence type="ECO:0000313" key="14">
    <source>
        <dbReference type="Proteomes" id="UP000175691"/>
    </source>
</evidence>
<evidence type="ECO:0000259" key="12">
    <source>
        <dbReference type="Pfam" id="PF07715"/>
    </source>
</evidence>
<keyword evidence="6 8" id="KW-0472">Membrane</keyword>
<dbReference type="Pfam" id="PF00593">
    <property type="entry name" value="TonB_dep_Rec_b-barrel"/>
    <property type="match status" value="1"/>
</dbReference>
<dbReference type="PANTHER" id="PTHR40980:SF3">
    <property type="entry name" value="TONB-DEPENDENT RECEPTOR-LIKE BETA-BARREL DOMAIN-CONTAINING PROTEIN"/>
    <property type="match status" value="1"/>
</dbReference>
<keyword evidence="14" id="KW-1185">Reference proteome</keyword>
<dbReference type="GO" id="GO:0009279">
    <property type="term" value="C:cell outer membrane"/>
    <property type="evidence" value="ECO:0007669"/>
    <property type="project" value="UniProtKB-SubCell"/>
</dbReference>
<name>A0A1E7ZG60_9ALTE</name>
<dbReference type="PROSITE" id="PS52016">
    <property type="entry name" value="TONB_DEPENDENT_REC_3"/>
    <property type="match status" value="1"/>
</dbReference>
<dbReference type="STRING" id="1656094.BFC18_02725"/>
<evidence type="ECO:0000256" key="3">
    <source>
        <dbReference type="ARBA" id="ARBA00022452"/>
    </source>
</evidence>
<dbReference type="InterPro" id="IPR000531">
    <property type="entry name" value="Beta-barrel_TonB"/>
</dbReference>
<keyword evidence="2 8" id="KW-0813">Transport</keyword>
<evidence type="ECO:0000313" key="13">
    <source>
        <dbReference type="EMBL" id="OFC72489.1"/>
    </source>
</evidence>
<keyword evidence="7 8" id="KW-0998">Cell outer membrane</keyword>
<dbReference type="PANTHER" id="PTHR40980">
    <property type="entry name" value="PLUG DOMAIN-CONTAINING PROTEIN"/>
    <property type="match status" value="1"/>
</dbReference>
<comment type="caution">
    <text evidence="13">The sequence shown here is derived from an EMBL/GenBank/DDBJ whole genome shotgun (WGS) entry which is preliminary data.</text>
</comment>
<dbReference type="EMBL" id="MDHN01000004">
    <property type="protein sequence ID" value="OFC72489.1"/>
    <property type="molecule type" value="Genomic_DNA"/>
</dbReference>
<dbReference type="NCBIfam" id="TIGR01782">
    <property type="entry name" value="TonB-Xanth-Caul"/>
    <property type="match status" value="1"/>
</dbReference>
<evidence type="ECO:0000256" key="5">
    <source>
        <dbReference type="ARBA" id="ARBA00023077"/>
    </source>
</evidence>